<dbReference type="EMBL" id="FOZM01000001">
    <property type="protein sequence ID" value="SFS13270.1"/>
    <property type="molecule type" value="Genomic_DNA"/>
</dbReference>
<keyword evidence="2" id="KW-0808">Transferase</keyword>
<reference evidence="2 3" key="1">
    <citation type="submission" date="2016-10" db="EMBL/GenBank/DDBJ databases">
        <authorList>
            <person name="de Groot N.N."/>
        </authorList>
    </citation>
    <scope>NUCLEOTIDE SEQUENCE [LARGE SCALE GENOMIC DNA]</scope>
    <source>
        <strain evidence="2 3">DSM 29433</strain>
    </source>
</reference>
<accession>A0A1I6MBZ0</accession>
<name>A0A1I6MBZ0_9RHOB</name>
<dbReference type="GO" id="GO:0008168">
    <property type="term" value="F:methyltransferase activity"/>
    <property type="evidence" value="ECO:0007669"/>
    <property type="project" value="UniProtKB-KW"/>
</dbReference>
<protein>
    <submittedName>
        <fullName evidence="2">Methyltransferase, FkbM family</fullName>
    </submittedName>
</protein>
<dbReference type="RefSeq" id="WP_090205934.1">
    <property type="nucleotide sequence ID" value="NZ_FOZM01000001.1"/>
</dbReference>
<dbReference type="InterPro" id="IPR006342">
    <property type="entry name" value="FkbM_mtfrase"/>
</dbReference>
<dbReference type="OrthoDB" id="456767at2"/>
<gene>
    <name evidence="2" type="ORF">SAMN05444714_1518</name>
</gene>
<dbReference type="AlphaFoldDB" id="A0A1I6MBZ0"/>
<dbReference type="NCBIfam" id="TIGR01444">
    <property type="entry name" value="fkbM_fam"/>
    <property type="match status" value="1"/>
</dbReference>
<keyword evidence="3" id="KW-1185">Reference proteome</keyword>
<dbReference type="Proteomes" id="UP000198926">
    <property type="component" value="Unassembled WGS sequence"/>
</dbReference>
<dbReference type="SUPFAM" id="SSF53335">
    <property type="entry name" value="S-adenosyl-L-methionine-dependent methyltransferases"/>
    <property type="match status" value="1"/>
</dbReference>
<evidence type="ECO:0000259" key="1">
    <source>
        <dbReference type="Pfam" id="PF05050"/>
    </source>
</evidence>
<feature type="domain" description="Methyltransferase FkbM" evidence="1">
    <location>
        <begin position="70"/>
        <end position="202"/>
    </location>
</feature>
<dbReference type="Gene3D" id="3.40.50.150">
    <property type="entry name" value="Vaccinia Virus protein VP39"/>
    <property type="match status" value="1"/>
</dbReference>
<proteinExistence type="predicted"/>
<dbReference type="GO" id="GO:0032259">
    <property type="term" value="P:methylation"/>
    <property type="evidence" value="ECO:0007669"/>
    <property type="project" value="UniProtKB-KW"/>
</dbReference>
<evidence type="ECO:0000313" key="2">
    <source>
        <dbReference type="EMBL" id="SFS13270.1"/>
    </source>
</evidence>
<sequence>MPQDSAQNDTDLGAEFEGVKVPHSPFLNEKMVKRIAKGIYERPERKLATKLTRESDRVLEMGAGLGFVGGFTAFHKKGVELLSFEANPELIPHVERLYQINGLSARASVENKLLIANPDRPDSMRFHIHGSYLGSSVYKVGRPNRPKIDIATIGWDDVKSRFRPDVLIMDIEGAELDFLTHADLSGVRAIIAEFHPDHYGKEGVKACIDAVNAQGLRQTHHRMEVRAFVAEGVEAPR</sequence>
<keyword evidence="2" id="KW-0489">Methyltransferase</keyword>
<organism evidence="2 3">
    <name type="scientific">Yoonia litorea</name>
    <dbReference type="NCBI Taxonomy" id="1123755"/>
    <lineage>
        <taxon>Bacteria</taxon>
        <taxon>Pseudomonadati</taxon>
        <taxon>Pseudomonadota</taxon>
        <taxon>Alphaproteobacteria</taxon>
        <taxon>Rhodobacterales</taxon>
        <taxon>Paracoccaceae</taxon>
        <taxon>Yoonia</taxon>
    </lineage>
</organism>
<dbReference type="InterPro" id="IPR029063">
    <property type="entry name" value="SAM-dependent_MTases_sf"/>
</dbReference>
<dbReference type="Pfam" id="PF05050">
    <property type="entry name" value="Methyltransf_21"/>
    <property type="match status" value="1"/>
</dbReference>
<evidence type="ECO:0000313" key="3">
    <source>
        <dbReference type="Proteomes" id="UP000198926"/>
    </source>
</evidence>
<dbReference type="STRING" id="1123755.SAMN05444714_1518"/>